<name>A0A414YDI5_9BACT</name>
<feature type="transmembrane region" description="Helical" evidence="1">
    <location>
        <begin position="21"/>
        <end position="42"/>
    </location>
</feature>
<keyword evidence="1" id="KW-1133">Transmembrane helix</keyword>
<keyword evidence="1" id="KW-0812">Transmembrane</keyword>
<sequence length="59" mass="6870">MGEEEIENFPLREIKSFLKRYFSPHLVCKVIFFINFAAPIFLSSKAKNSRLFSEMGVLV</sequence>
<reference evidence="2 3" key="1">
    <citation type="submission" date="2018-08" db="EMBL/GenBank/DDBJ databases">
        <title>A genome reference for cultivated species of the human gut microbiota.</title>
        <authorList>
            <person name="Zou Y."/>
            <person name="Xue W."/>
            <person name="Luo G."/>
        </authorList>
    </citation>
    <scope>NUCLEOTIDE SEQUENCE [LARGE SCALE GENOMIC DNA]</scope>
    <source>
        <strain evidence="2 3">AM16-54</strain>
    </source>
</reference>
<dbReference type="Proteomes" id="UP000284548">
    <property type="component" value="Unassembled WGS sequence"/>
</dbReference>
<evidence type="ECO:0000313" key="3">
    <source>
        <dbReference type="Proteomes" id="UP000284548"/>
    </source>
</evidence>
<dbReference type="EMBL" id="QRKB01000005">
    <property type="protein sequence ID" value="RHH84193.1"/>
    <property type="molecule type" value="Genomic_DNA"/>
</dbReference>
<evidence type="ECO:0000313" key="2">
    <source>
        <dbReference type="EMBL" id="RHH84193.1"/>
    </source>
</evidence>
<accession>A0A414YDI5</accession>
<dbReference type="AlphaFoldDB" id="A0A414YDI5"/>
<organism evidence="2 3">
    <name type="scientific">Segatella copri</name>
    <dbReference type="NCBI Taxonomy" id="165179"/>
    <lineage>
        <taxon>Bacteria</taxon>
        <taxon>Pseudomonadati</taxon>
        <taxon>Bacteroidota</taxon>
        <taxon>Bacteroidia</taxon>
        <taxon>Bacteroidales</taxon>
        <taxon>Prevotellaceae</taxon>
        <taxon>Segatella</taxon>
    </lineage>
</organism>
<evidence type="ECO:0000256" key="1">
    <source>
        <dbReference type="SAM" id="Phobius"/>
    </source>
</evidence>
<keyword evidence="1" id="KW-0472">Membrane</keyword>
<gene>
    <name evidence="2" type="ORF">DW192_03770</name>
</gene>
<protein>
    <submittedName>
        <fullName evidence="2">Uncharacterized protein</fullName>
    </submittedName>
</protein>
<comment type="caution">
    <text evidence="2">The sequence shown here is derived from an EMBL/GenBank/DDBJ whole genome shotgun (WGS) entry which is preliminary data.</text>
</comment>
<proteinExistence type="predicted"/>